<dbReference type="PROSITE" id="PS51044">
    <property type="entry name" value="ZF_SP_RING"/>
    <property type="match status" value="1"/>
</dbReference>
<dbReference type="PANTHER" id="PTHR10782">
    <property type="entry name" value="ZINC FINGER MIZ DOMAIN-CONTAINING PROTEIN"/>
    <property type="match status" value="1"/>
</dbReference>
<dbReference type="Proteomes" id="UP001148838">
    <property type="component" value="Unassembled WGS sequence"/>
</dbReference>
<dbReference type="InterPro" id="IPR038654">
    <property type="entry name" value="PINIT_sf"/>
</dbReference>
<evidence type="ECO:0000259" key="10">
    <source>
        <dbReference type="PROSITE" id="PS51044"/>
    </source>
</evidence>
<comment type="caution">
    <text evidence="12">The sequence shown here is derived from an EMBL/GenBank/DDBJ whole genome shotgun (WGS) entry which is preliminary data.</text>
</comment>
<evidence type="ECO:0000256" key="1">
    <source>
        <dbReference type="ARBA" id="ARBA00004718"/>
    </source>
</evidence>
<feature type="region of interest" description="Disordered" evidence="9">
    <location>
        <begin position="1"/>
        <end position="76"/>
    </location>
</feature>
<dbReference type="Gene3D" id="3.30.40.10">
    <property type="entry name" value="Zinc/RING finger domain, C3HC4 (zinc finger)"/>
    <property type="match status" value="1"/>
</dbReference>
<evidence type="ECO:0000256" key="9">
    <source>
        <dbReference type="SAM" id="MobiDB-lite"/>
    </source>
</evidence>
<dbReference type="Pfam" id="PF02891">
    <property type="entry name" value="zf-MIZ"/>
    <property type="match status" value="1"/>
</dbReference>
<dbReference type="PROSITE" id="PS51466">
    <property type="entry name" value="PINIT"/>
    <property type="match status" value="1"/>
</dbReference>
<proteinExistence type="inferred from homology"/>
<feature type="compositionally biased region" description="Low complexity" evidence="9">
    <location>
        <begin position="41"/>
        <end position="57"/>
    </location>
</feature>
<dbReference type="EMBL" id="JAJSOF020000013">
    <property type="protein sequence ID" value="KAJ4443090.1"/>
    <property type="molecule type" value="Genomic_DNA"/>
</dbReference>
<feature type="non-terminal residue" evidence="12">
    <location>
        <position position="1"/>
    </location>
</feature>
<dbReference type="InterPro" id="IPR013083">
    <property type="entry name" value="Znf_RING/FYVE/PHD"/>
</dbReference>
<organism evidence="12 13">
    <name type="scientific">Periplaneta americana</name>
    <name type="common">American cockroach</name>
    <name type="synonym">Blatta americana</name>
    <dbReference type="NCBI Taxonomy" id="6978"/>
    <lineage>
        <taxon>Eukaryota</taxon>
        <taxon>Metazoa</taxon>
        <taxon>Ecdysozoa</taxon>
        <taxon>Arthropoda</taxon>
        <taxon>Hexapoda</taxon>
        <taxon>Insecta</taxon>
        <taxon>Pterygota</taxon>
        <taxon>Neoptera</taxon>
        <taxon>Polyneoptera</taxon>
        <taxon>Dictyoptera</taxon>
        <taxon>Blattodea</taxon>
        <taxon>Blattoidea</taxon>
        <taxon>Blattidae</taxon>
        <taxon>Blattinae</taxon>
        <taxon>Periplaneta</taxon>
    </lineage>
</organism>
<dbReference type="Pfam" id="PF14324">
    <property type="entry name" value="PINIT"/>
    <property type="match status" value="1"/>
</dbReference>
<evidence type="ECO:0000259" key="11">
    <source>
        <dbReference type="PROSITE" id="PS51466"/>
    </source>
</evidence>
<comment type="similarity">
    <text evidence="2">Belongs to the PIAS family.</text>
</comment>
<evidence type="ECO:0000256" key="2">
    <source>
        <dbReference type="ARBA" id="ARBA00005383"/>
    </source>
</evidence>
<feature type="domain" description="PINIT" evidence="11">
    <location>
        <begin position="91"/>
        <end position="256"/>
    </location>
</feature>
<name>A0ABQ8TB70_PERAM</name>
<evidence type="ECO:0000256" key="3">
    <source>
        <dbReference type="ARBA" id="ARBA00022679"/>
    </source>
</evidence>
<evidence type="ECO:0000256" key="4">
    <source>
        <dbReference type="ARBA" id="ARBA00022723"/>
    </source>
</evidence>
<comment type="pathway">
    <text evidence="1">Protein modification; protein sumoylation.</text>
</comment>
<evidence type="ECO:0000256" key="5">
    <source>
        <dbReference type="ARBA" id="ARBA00022771"/>
    </source>
</evidence>
<dbReference type="Gene3D" id="2.60.120.780">
    <property type="entry name" value="PINIT domain"/>
    <property type="match status" value="1"/>
</dbReference>
<sequence>QGQTSGLMPLQQGNTAGSSQSSTASPTTGRDLQTVHNNAMQQHTQQQQQQRNAVYQQGGYTTQAADRQIQPPRSIYPNNMYQYQPKASPPASSASSYPVHPDVRLKRLPFFDLMGELLKPSSLVPQGNQRLQEGNFVFHLTPQQATDIASSRDLRPGTKMEYAIQVQMRFCLLETSCEQDDFFPPGICVKVNGKMCPLPNPIPTNKPGVEPKRPPRPVNITTMVKLSPTVANHITVSWNAEYGRGYVIAVYLVRKLTSSELLQRLKTRGVRHSDFTRGLIKEKLAEDADCEIATTSLRVSLVCPLGKMRMTTPCRASTCYHLQCFDASLYLQMNERKPTWMCPVCDKPAVYDNLVIDGYFQQVLLSGKLSADGNEIQLHQDGSWSSLILKKEQTRVLSPVPQEKPVVKIETVSDELEYQLRKMRLACWKCSSVTDYFVGIVCCLAVTSSTWTTTGYSKLNNSTKVIWDHDVAIAHICASIALATFGSVHMETELSDQTQQSIILHNERVTNIKIGDISFEEVEKFKYLGATVTNINDTREEIKRRINMGNACCYSVEKLLSSSLLSKNLKVRIYKTVILPVVLYGCETWTLTLREEHRLRVFENKVLRKIFGAKRDEVTGEWRKLHNTELHALYSSPDIIRNLKSRRLRWVGHVAHMGESRNAYRVLVGRPEGKRPLGRPRRRWEDNIKMDLREVGYDDRDWINLAQDRD</sequence>
<evidence type="ECO:0008006" key="14">
    <source>
        <dbReference type="Google" id="ProtNLM"/>
    </source>
</evidence>
<feature type="compositionally biased region" description="Polar residues" evidence="9">
    <location>
        <begin position="1"/>
        <end position="40"/>
    </location>
</feature>
<keyword evidence="13" id="KW-1185">Reference proteome</keyword>
<keyword evidence="7" id="KW-0862">Zinc</keyword>
<accession>A0ABQ8TB70</accession>
<feature type="domain" description="SP-RING-type" evidence="10">
    <location>
        <begin position="288"/>
        <end position="369"/>
    </location>
</feature>
<dbReference type="CDD" id="cd16790">
    <property type="entry name" value="SP-RING_PIAS"/>
    <property type="match status" value="1"/>
</dbReference>
<reference evidence="12 13" key="1">
    <citation type="journal article" date="2022" name="Allergy">
        <title>Genome assembly and annotation of Periplaneta americana reveal a comprehensive cockroach allergen profile.</title>
        <authorList>
            <person name="Wang L."/>
            <person name="Xiong Q."/>
            <person name="Saelim N."/>
            <person name="Wang L."/>
            <person name="Nong W."/>
            <person name="Wan A.T."/>
            <person name="Shi M."/>
            <person name="Liu X."/>
            <person name="Cao Q."/>
            <person name="Hui J.H.L."/>
            <person name="Sookrung N."/>
            <person name="Leung T.F."/>
            <person name="Tungtrongchitr A."/>
            <person name="Tsui S.K.W."/>
        </authorList>
    </citation>
    <scope>NUCLEOTIDE SEQUENCE [LARGE SCALE GENOMIC DNA]</scope>
    <source>
        <strain evidence="12">PWHHKU_190912</strain>
    </source>
</reference>
<keyword evidence="5 8" id="KW-0863">Zinc-finger</keyword>
<evidence type="ECO:0000256" key="7">
    <source>
        <dbReference type="ARBA" id="ARBA00022833"/>
    </source>
</evidence>
<keyword evidence="4" id="KW-0479">Metal-binding</keyword>
<dbReference type="PANTHER" id="PTHR10782:SF94">
    <property type="entry name" value="SUPPRESSOR OF VARIEGATION 2-10, ISOFORM I"/>
    <property type="match status" value="1"/>
</dbReference>
<evidence type="ECO:0000256" key="8">
    <source>
        <dbReference type="PROSITE-ProRule" id="PRU00452"/>
    </source>
</evidence>
<keyword evidence="3" id="KW-0808">Transferase</keyword>
<dbReference type="InterPro" id="IPR004181">
    <property type="entry name" value="Znf_MIZ"/>
</dbReference>
<evidence type="ECO:0000256" key="6">
    <source>
        <dbReference type="ARBA" id="ARBA00022786"/>
    </source>
</evidence>
<dbReference type="InterPro" id="IPR023321">
    <property type="entry name" value="PINIT"/>
</dbReference>
<protein>
    <recommendedName>
        <fullName evidence="14">E3 SUMO-protein ligase PIAS3</fullName>
    </recommendedName>
</protein>
<evidence type="ECO:0000313" key="12">
    <source>
        <dbReference type="EMBL" id="KAJ4443090.1"/>
    </source>
</evidence>
<evidence type="ECO:0000313" key="13">
    <source>
        <dbReference type="Proteomes" id="UP001148838"/>
    </source>
</evidence>
<keyword evidence="6" id="KW-0833">Ubl conjugation pathway</keyword>
<gene>
    <name evidence="12" type="ORF">ANN_04740</name>
</gene>